<comment type="similarity">
    <text evidence="2">Belongs to the CCDC25 family.</text>
</comment>
<dbReference type="PANTHER" id="PTHR13049:SF2">
    <property type="entry name" value="COILED-COIL DOMAIN-CONTAINING PROTEIN 25"/>
    <property type="match status" value="1"/>
</dbReference>
<dbReference type="InterPro" id="IPR023614">
    <property type="entry name" value="Porin_dom_sf"/>
</dbReference>
<keyword evidence="16" id="KW-1185">Reference proteome</keyword>
<keyword evidence="5" id="KW-0813">Transport</keyword>
<evidence type="ECO:0000256" key="10">
    <source>
        <dbReference type="ARBA" id="ARBA00023128"/>
    </source>
</evidence>
<keyword evidence="8" id="KW-1000">Mitochondrion outer membrane</keyword>
<dbReference type="OrthoDB" id="200398at2759"/>
<evidence type="ECO:0000256" key="12">
    <source>
        <dbReference type="ARBA" id="ARBA00024214"/>
    </source>
</evidence>
<keyword evidence="7" id="KW-0812">Transmembrane</keyword>
<dbReference type="Pfam" id="PF01459">
    <property type="entry name" value="Porin_3"/>
    <property type="match status" value="1"/>
</dbReference>
<comment type="similarity">
    <text evidence="3">Belongs to the Tom40 family.</text>
</comment>
<dbReference type="Gene3D" id="2.40.160.10">
    <property type="entry name" value="Porin"/>
    <property type="match status" value="1"/>
</dbReference>
<comment type="subunit">
    <text evidence="12">Interacts (via cytoplasmic region) with ILK.</text>
</comment>
<accession>A0A2A2KE30</accession>
<feature type="region of interest" description="Disordered" evidence="13">
    <location>
        <begin position="443"/>
        <end position="512"/>
    </location>
</feature>
<dbReference type="InterPro" id="IPR008532">
    <property type="entry name" value="NFACT_RNA-bd"/>
</dbReference>
<proteinExistence type="inferred from homology"/>
<evidence type="ECO:0000256" key="11">
    <source>
        <dbReference type="ARBA" id="ARBA00023136"/>
    </source>
</evidence>
<evidence type="ECO:0000313" key="16">
    <source>
        <dbReference type="Proteomes" id="UP000218231"/>
    </source>
</evidence>
<feature type="compositionally biased region" description="Pro residues" evidence="13">
    <location>
        <begin position="1"/>
        <end position="13"/>
    </location>
</feature>
<evidence type="ECO:0000259" key="14">
    <source>
        <dbReference type="Pfam" id="PF05670"/>
    </source>
</evidence>
<keyword evidence="6" id="KW-1134">Transmembrane beta strand</keyword>
<keyword evidence="11" id="KW-0472">Membrane</keyword>
<name>A0A2A2KE30_9BILA</name>
<evidence type="ECO:0000313" key="15">
    <source>
        <dbReference type="EMBL" id="PAV72195.1"/>
    </source>
</evidence>
<evidence type="ECO:0000256" key="4">
    <source>
        <dbReference type="ARBA" id="ARBA00016700"/>
    </source>
</evidence>
<evidence type="ECO:0000256" key="1">
    <source>
        <dbReference type="ARBA" id="ARBA00004374"/>
    </source>
</evidence>
<feature type="compositionally biased region" description="Polar residues" evidence="13">
    <location>
        <begin position="496"/>
        <end position="506"/>
    </location>
</feature>
<dbReference type="GO" id="GO:0008320">
    <property type="term" value="F:protein transmembrane transporter activity"/>
    <property type="evidence" value="ECO:0007669"/>
    <property type="project" value="InterPro"/>
</dbReference>
<keyword evidence="10" id="KW-0496">Mitochondrion</keyword>
<dbReference type="GO" id="GO:0005741">
    <property type="term" value="C:mitochondrial outer membrane"/>
    <property type="evidence" value="ECO:0007669"/>
    <property type="project" value="UniProtKB-SubCell"/>
</dbReference>
<feature type="compositionally biased region" description="Polar residues" evidence="13">
    <location>
        <begin position="22"/>
        <end position="34"/>
    </location>
</feature>
<evidence type="ECO:0000256" key="5">
    <source>
        <dbReference type="ARBA" id="ARBA00022448"/>
    </source>
</evidence>
<dbReference type="CDD" id="cd07305">
    <property type="entry name" value="Porin3_Tom40"/>
    <property type="match status" value="1"/>
</dbReference>
<dbReference type="STRING" id="2018661.A0A2A2KE30"/>
<dbReference type="InterPro" id="IPR037930">
    <property type="entry name" value="Tom40"/>
</dbReference>
<dbReference type="AlphaFoldDB" id="A0A2A2KE30"/>
<organism evidence="15 16">
    <name type="scientific">Diploscapter pachys</name>
    <dbReference type="NCBI Taxonomy" id="2018661"/>
    <lineage>
        <taxon>Eukaryota</taxon>
        <taxon>Metazoa</taxon>
        <taxon>Ecdysozoa</taxon>
        <taxon>Nematoda</taxon>
        <taxon>Chromadorea</taxon>
        <taxon>Rhabditida</taxon>
        <taxon>Rhabditina</taxon>
        <taxon>Rhabditomorpha</taxon>
        <taxon>Rhabditoidea</taxon>
        <taxon>Rhabditidae</taxon>
        <taxon>Diploscapter</taxon>
    </lineage>
</organism>
<evidence type="ECO:0000256" key="2">
    <source>
        <dbReference type="ARBA" id="ARBA00008998"/>
    </source>
</evidence>
<evidence type="ECO:0000256" key="9">
    <source>
        <dbReference type="ARBA" id="ARBA00022927"/>
    </source>
</evidence>
<dbReference type="Pfam" id="PF05670">
    <property type="entry name" value="NFACT-R_1"/>
    <property type="match status" value="1"/>
</dbReference>
<keyword evidence="9" id="KW-0653">Protein transport</keyword>
<evidence type="ECO:0000256" key="8">
    <source>
        <dbReference type="ARBA" id="ARBA00022787"/>
    </source>
</evidence>
<comment type="subcellular location">
    <subcellularLocation>
        <location evidence="1">Mitochondrion outer membrane</location>
        <topology evidence="1">Multi-pass membrane protein</topology>
    </subcellularLocation>
</comment>
<comment type="caution">
    <text evidence="15">The sequence shown here is derived from an EMBL/GenBank/DDBJ whole genome shotgun (WGS) entry which is preliminary data.</text>
</comment>
<evidence type="ECO:0000256" key="13">
    <source>
        <dbReference type="SAM" id="MobiDB-lite"/>
    </source>
</evidence>
<dbReference type="Proteomes" id="UP000218231">
    <property type="component" value="Unassembled WGS sequence"/>
</dbReference>
<feature type="region of interest" description="Disordered" evidence="13">
    <location>
        <begin position="1"/>
        <end position="38"/>
    </location>
</feature>
<evidence type="ECO:0000256" key="7">
    <source>
        <dbReference type="ARBA" id="ARBA00022692"/>
    </source>
</evidence>
<reference evidence="15 16" key="1">
    <citation type="journal article" date="2017" name="Curr. Biol.">
        <title>Genome architecture and evolution of a unichromosomal asexual nematode.</title>
        <authorList>
            <person name="Fradin H."/>
            <person name="Zegar C."/>
            <person name="Gutwein M."/>
            <person name="Lucas J."/>
            <person name="Kovtun M."/>
            <person name="Corcoran D."/>
            <person name="Baugh L.R."/>
            <person name="Kiontke K."/>
            <person name="Gunsalus K."/>
            <person name="Fitch D.H."/>
            <person name="Piano F."/>
        </authorList>
    </citation>
    <scope>NUCLEOTIDE SEQUENCE [LARGE SCALE GENOMIC DNA]</scope>
    <source>
        <strain evidence="15">PF1309</strain>
    </source>
</reference>
<dbReference type="InterPro" id="IPR039730">
    <property type="entry name" value="Jlp2/Ccd25"/>
</dbReference>
<dbReference type="EMBL" id="LIAE01008837">
    <property type="protein sequence ID" value="PAV72195.1"/>
    <property type="molecule type" value="Genomic_DNA"/>
</dbReference>
<protein>
    <recommendedName>
        <fullName evidence="4">Coiled-coil domain-containing protein 25</fullName>
    </recommendedName>
</protein>
<feature type="compositionally biased region" description="Basic and acidic residues" evidence="13">
    <location>
        <begin position="443"/>
        <end position="488"/>
    </location>
</feature>
<dbReference type="PANTHER" id="PTHR13049">
    <property type="entry name" value="DUF814-RELATED"/>
    <property type="match status" value="1"/>
</dbReference>
<dbReference type="GO" id="GO:0030150">
    <property type="term" value="P:protein import into mitochondrial matrix"/>
    <property type="evidence" value="ECO:0007669"/>
    <property type="project" value="InterPro"/>
</dbReference>
<sequence>MATAAPPPDPTGLPPAAGSLTEEATVQQQTSQHPANELGNYDELHRKARDIFPTCFEGAKLQVSHTLSIAQMNTGYRFGATYVGQKQAGPNEAYPILLGDTDASGNTSATLVHQFFDLYRLRLQGQIQKGKINGAQGTLERRSRLHTWGVTLANVDLLSESGIVVGSFLRRLTNKLDVGAELVYQYGKQIPGAQMSALSYAVRYTSPIWTAAATFGSSGAHLSYFHRQHDTLAFGVDFECNSNVGEAVTTIAYQADIPEEGVTMRASVDTNWNVAGVFEKKLGQQLPFTLAISGLFNHVKIKMVIKYTSNSVDPPVMLYMGVDKVENEDLIKYGWPEDVWFHVDKVSSAHVYLRLPPGMTIDAIPPALLEDCCQLVKANSIEGNKMNNISIVYTMWENLKKTGDMAVGQVGFHEQRKVKHAKVEKRKNEVVNRLEKTEKKEDIDYRTEREERDAKERREQRKVDQARKKREAEEAAEKEKQRRTRNYEDVEWDEQQPASSAKNDGNLSDDFM</sequence>
<feature type="domain" description="NFACT RNA-binding" evidence="14">
    <location>
        <begin position="306"/>
        <end position="413"/>
    </location>
</feature>
<gene>
    <name evidence="15" type="ORF">WR25_00026</name>
</gene>
<evidence type="ECO:0000256" key="3">
    <source>
        <dbReference type="ARBA" id="ARBA00010510"/>
    </source>
</evidence>
<dbReference type="InterPro" id="IPR027246">
    <property type="entry name" value="Porin_Euk/Tom40"/>
</dbReference>
<evidence type="ECO:0000256" key="6">
    <source>
        <dbReference type="ARBA" id="ARBA00022452"/>
    </source>
</evidence>